<evidence type="ECO:0000313" key="2">
    <source>
        <dbReference type="Proteomes" id="UP001195422"/>
    </source>
</evidence>
<accession>A0ABS4XLH4</accession>
<sequence length="74" mass="8444">MRLHHLTATMAAEPFRIKELSPVELLDAVVQRTVEVEPTINLGEYPCGGKRPAQFRCRARRSVHRRADRGTHLP</sequence>
<dbReference type="RefSeq" id="WP_188947251.1">
    <property type="nucleotide sequence ID" value="NZ_BMPH01000002.1"/>
</dbReference>
<reference evidence="1 2" key="1">
    <citation type="submission" date="2021-03" db="EMBL/GenBank/DDBJ databases">
        <title>Sequencing the genomes of 1000 actinobacteria strains.</title>
        <authorList>
            <person name="Klenk H.-P."/>
        </authorList>
    </citation>
    <scope>NUCLEOTIDE SEQUENCE [LARGE SCALE GENOMIC DNA]</scope>
    <source>
        <strain evidence="1 2">DSM 20168</strain>
    </source>
</reference>
<dbReference type="EMBL" id="JAGIOJ010000001">
    <property type="protein sequence ID" value="MBP2397360.1"/>
    <property type="molecule type" value="Genomic_DNA"/>
</dbReference>
<evidence type="ECO:0000313" key="1">
    <source>
        <dbReference type="EMBL" id="MBP2397360.1"/>
    </source>
</evidence>
<gene>
    <name evidence="1" type="ORF">JOF39_000441</name>
</gene>
<dbReference type="Proteomes" id="UP001195422">
    <property type="component" value="Unassembled WGS sequence"/>
</dbReference>
<keyword evidence="2" id="KW-1185">Reference proteome</keyword>
<comment type="caution">
    <text evidence="1">The sequence shown here is derived from an EMBL/GenBank/DDBJ whole genome shotgun (WGS) entry which is preliminary data.</text>
</comment>
<proteinExistence type="predicted"/>
<organism evidence="1 2">
    <name type="scientific">Glutamicibacter protophormiae</name>
    <name type="common">Brevibacterium protophormiae</name>
    <dbReference type="NCBI Taxonomy" id="37930"/>
    <lineage>
        <taxon>Bacteria</taxon>
        <taxon>Bacillati</taxon>
        <taxon>Actinomycetota</taxon>
        <taxon>Actinomycetes</taxon>
        <taxon>Micrococcales</taxon>
        <taxon>Micrococcaceae</taxon>
        <taxon>Glutamicibacter</taxon>
    </lineage>
</organism>
<name>A0ABS4XLH4_GLUPR</name>
<protein>
    <submittedName>
        <fullName evidence="1">Asp-tRNA(Asn)/Glu-tRNA(Gln) amidotransferase A subunit family amidase</fullName>
    </submittedName>
</protein>